<dbReference type="STRING" id="113562.SAMN04489716_0471"/>
<reference evidence="2 3" key="1">
    <citation type="submission" date="2016-10" db="EMBL/GenBank/DDBJ databases">
        <authorList>
            <person name="de Groot N.N."/>
        </authorList>
    </citation>
    <scope>NUCLEOTIDE SEQUENCE [LARGE SCALE GENOMIC DNA]</scope>
    <source>
        <strain evidence="2 3">DSM 43941</strain>
    </source>
</reference>
<dbReference type="Pfam" id="PF00149">
    <property type="entry name" value="Metallophos"/>
    <property type="match status" value="1"/>
</dbReference>
<name>A0A1H1R426_9ACTN</name>
<evidence type="ECO:0000313" key="3">
    <source>
        <dbReference type="Proteomes" id="UP000198688"/>
    </source>
</evidence>
<dbReference type="GO" id="GO:0016787">
    <property type="term" value="F:hydrolase activity"/>
    <property type="evidence" value="ECO:0007669"/>
    <property type="project" value="InterPro"/>
</dbReference>
<dbReference type="SUPFAM" id="SSF56300">
    <property type="entry name" value="Metallo-dependent phosphatases"/>
    <property type="match status" value="1"/>
</dbReference>
<dbReference type="PANTHER" id="PTHR45867">
    <property type="entry name" value="PURPLE ACID PHOSPHATASE"/>
    <property type="match status" value="1"/>
</dbReference>
<keyword evidence="3" id="KW-1185">Reference proteome</keyword>
<dbReference type="Gene3D" id="3.60.21.10">
    <property type="match status" value="1"/>
</dbReference>
<feature type="domain" description="Calcineurin-like phosphoesterase" evidence="1">
    <location>
        <begin position="92"/>
        <end position="258"/>
    </location>
</feature>
<dbReference type="RefSeq" id="WP_157751111.1">
    <property type="nucleotide sequence ID" value="NZ_BOMJ01000131.1"/>
</dbReference>
<dbReference type="InterPro" id="IPR029052">
    <property type="entry name" value="Metallo-depent_PP-like"/>
</dbReference>
<protein>
    <submittedName>
        <fullName evidence="2">Calcineurin-like phosphoesterase</fullName>
    </submittedName>
</protein>
<evidence type="ECO:0000259" key="1">
    <source>
        <dbReference type="Pfam" id="PF00149"/>
    </source>
</evidence>
<dbReference type="OrthoDB" id="9804511at2"/>
<organism evidence="2 3">
    <name type="scientific">Actinoplanes derwentensis</name>
    <dbReference type="NCBI Taxonomy" id="113562"/>
    <lineage>
        <taxon>Bacteria</taxon>
        <taxon>Bacillati</taxon>
        <taxon>Actinomycetota</taxon>
        <taxon>Actinomycetes</taxon>
        <taxon>Micromonosporales</taxon>
        <taxon>Micromonosporaceae</taxon>
        <taxon>Actinoplanes</taxon>
    </lineage>
</organism>
<gene>
    <name evidence="2" type="ORF">SAMN04489716_0471</name>
</gene>
<dbReference type="EMBL" id="LT629758">
    <property type="protein sequence ID" value="SDS29699.1"/>
    <property type="molecule type" value="Genomic_DNA"/>
</dbReference>
<sequence>MDVELGRRRRRLTGLIAGLLAAVLLPTAGYAALTGEPDTRTGPTRTAVPQAAADADGELIAAVGDIACAPTNLVYRGGEGSPAGCRERKVADLLAGQRLAAFLPLGDLQYEKGRAEEFANVYDQFFGPYKAISRPVPGNHEYQTSEAAGYYGYFGKSAEQENTYGVPGAYSYEIGSWHMIAINSNLCSPQSRCDKGSKMMTWLTADMAAHPNRCTLAYWHHPLWSAGHHGDYAPMTPVWNALLDGGVDVVLVSHDHNYQRFVPLGRATANSVSAMAPPVIVPEDKGIRQFIVGTGGANNYDVADETERPDLAGRIAARYADTTVALFGMLFVRLAEGGYSWEFVQAQPAPVAFHDAGTGTCH</sequence>
<accession>A0A1H1R426</accession>
<dbReference type="InterPro" id="IPR004843">
    <property type="entry name" value="Calcineurin-like_PHP"/>
</dbReference>
<dbReference type="AlphaFoldDB" id="A0A1H1R426"/>
<evidence type="ECO:0000313" key="2">
    <source>
        <dbReference type="EMBL" id="SDS29699.1"/>
    </source>
</evidence>
<dbReference type="Proteomes" id="UP000198688">
    <property type="component" value="Chromosome I"/>
</dbReference>
<proteinExistence type="predicted"/>